<dbReference type="GeneID" id="27700431"/>
<evidence type="ECO:0000313" key="3">
    <source>
        <dbReference type="EMBL" id="KIW91537.1"/>
    </source>
</evidence>
<proteinExistence type="predicted"/>
<feature type="transmembrane region" description="Helical" evidence="1">
    <location>
        <begin position="12"/>
        <end position="31"/>
    </location>
</feature>
<dbReference type="InterPro" id="IPR046623">
    <property type="entry name" value="DUF6536"/>
</dbReference>
<dbReference type="VEuPathDB" id="FungiDB:Z519_07503"/>
<dbReference type="Pfam" id="PF20163">
    <property type="entry name" value="DUF6536"/>
    <property type="match status" value="1"/>
</dbReference>
<dbReference type="EMBL" id="KN846990">
    <property type="protein sequence ID" value="KIW91537.1"/>
    <property type="molecule type" value="Genomic_DNA"/>
</dbReference>
<dbReference type="OrthoDB" id="547796at2759"/>
<organism evidence="3 4">
    <name type="scientific">Cladophialophora bantiana (strain ATCC 10958 / CBS 173.52 / CDC B-1940 / NIH 8579)</name>
    <name type="common">Xylohypha bantiana</name>
    <dbReference type="NCBI Taxonomy" id="1442370"/>
    <lineage>
        <taxon>Eukaryota</taxon>
        <taxon>Fungi</taxon>
        <taxon>Dikarya</taxon>
        <taxon>Ascomycota</taxon>
        <taxon>Pezizomycotina</taxon>
        <taxon>Eurotiomycetes</taxon>
        <taxon>Chaetothyriomycetidae</taxon>
        <taxon>Chaetothyriales</taxon>
        <taxon>Herpotrichiellaceae</taxon>
        <taxon>Cladophialophora</taxon>
    </lineage>
</organism>
<dbReference type="PANTHER" id="PTHR35395">
    <property type="entry name" value="DUF6536 DOMAIN-CONTAINING PROTEIN"/>
    <property type="match status" value="1"/>
</dbReference>
<dbReference type="Proteomes" id="UP000053789">
    <property type="component" value="Unassembled WGS sequence"/>
</dbReference>
<evidence type="ECO:0000313" key="4">
    <source>
        <dbReference type="Proteomes" id="UP000053789"/>
    </source>
</evidence>
<keyword evidence="1" id="KW-1133">Transmembrane helix</keyword>
<evidence type="ECO:0000256" key="1">
    <source>
        <dbReference type="SAM" id="Phobius"/>
    </source>
</evidence>
<evidence type="ECO:0000259" key="2">
    <source>
        <dbReference type="Pfam" id="PF20163"/>
    </source>
</evidence>
<dbReference type="PANTHER" id="PTHR35395:SF1">
    <property type="entry name" value="DUF6536 DOMAIN-CONTAINING PROTEIN"/>
    <property type="match status" value="1"/>
</dbReference>
<keyword evidence="1" id="KW-0472">Membrane</keyword>
<reference evidence="3" key="1">
    <citation type="submission" date="2015-01" db="EMBL/GenBank/DDBJ databases">
        <title>The Genome Sequence of Cladophialophora bantiana CBS 173.52.</title>
        <authorList>
            <consortium name="The Broad Institute Genomics Platform"/>
            <person name="Cuomo C."/>
            <person name="de Hoog S."/>
            <person name="Gorbushina A."/>
            <person name="Stielow B."/>
            <person name="Teixiera M."/>
            <person name="Abouelleil A."/>
            <person name="Chapman S.B."/>
            <person name="Priest M."/>
            <person name="Young S.K."/>
            <person name="Wortman J."/>
            <person name="Nusbaum C."/>
            <person name="Birren B."/>
        </authorList>
    </citation>
    <scope>NUCLEOTIDE SEQUENCE [LARGE SCALE GENOMIC DNA]</scope>
    <source>
        <strain evidence="3">CBS 173.52</strain>
    </source>
</reference>
<protein>
    <recommendedName>
        <fullName evidence="2">DUF6536 domain-containing protein</fullName>
    </recommendedName>
</protein>
<dbReference type="AlphaFoldDB" id="A0A0D2FYM6"/>
<dbReference type="RefSeq" id="XP_016618206.1">
    <property type="nucleotide sequence ID" value="XM_016765237.1"/>
</dbReference>
<feature type="domain" description="DUF6536" evidence="2">
    <location>
        <begin position="2"/>
        <end position="110"/>
    </location>
</feature>
<gene>
    <name evidence="3" type="ORF">Z519_07503</name>
</gene>
<dbReference type="HOGENOM" id="CLU_976599_0_0_1"/>
<name>A0A0D2FYM6_CLAB1</name>
<accession>A0A0D2FYM6</accession>
<keyword evidence="4" id="KW-1185">Reference proteome</keyword>
<sequence>MGILTSGSGTKVAWIGTIYHILINVFSTALLSASNYCMQVVTGPTRDQADAAHVGGGFVDIGVLSLHNLQDVGVLRQTLFGTLAISSPPLHLFYNSAVSEVLGGRAFTVTTLAYSGLDTFHANHDNSTYRILSNEQWAAAYSTNRVTRWGNLYLFVDAYSFGVYYSLETGTMLLEQVFNMPDSGFGQSNQLIMLLTNDTHNVLLFPDVSLPKPFAPDHQDVPGFSQSATYTIADAGWLYYDAVAGHVQTARAEYVSDSSKVEISLSLWGLWCFATPLRLALWACF</sequence>
<keyword evidence="1" id="KW-0812">Transmembrane</keyword>